<accession>A0A0E9TK83</accession>
<evidence type="ECO:0000313" key="1">
    <source>
        <dbReference type="EMBL" id="JAH53867.1"/>
    </source>
</evidence>
<name>A0A0E9TK83_ANGAN</name>
<protein>
    <submittedName>
        <fullName evidence="1">Uncharacterized protein</fullName>
    </submittedName>
</protein>
<reference evidence="1" key="2">
    <citation type="journal article" date="2015" name="Fish Shellfish Immunol.">
        <title>Early steps in the European eel (Anguilla anguilla)-Vibrio vulnificus interaction in the gills: Role of the RtxA13 toxin.</title>
        <authorList>
            <person name="Callol A."/>
            <person name="Pajuelo D."/>
            <person name="Ebbesson L."/>
            <person name="Teles M."/>
            <person name="MacKenzie S."/>
            <person name="Amaro C."/>
        </authorList>
    </citation>
    <scope>NUCLEOTIDE SEQUENCE</scope>
</reference>
<reference evidence="1" key="1">
    <citation type="submission" date="2014-11" db="EMBL/GenBank/DDBJ databases">
        <authorList>
            <person name="Amaro Gonzalez C."/>
        </authorList>
    </citation>
    <scope>NUCLEOTIDE SEQUENCE</scope>
</reference>
<organism evidence="1">
    <name type="scientific">Anguilla anguilla</name>
    <name type="common">European freshwater eel</name>
    <name type="synonym">Muraena anguilla</name>
    <dbReference type="NCBI Taxonomy" id="7936"/>
    <lineage>
        <taxon>Eukaryota</taxon>
        <taxon>Metazoa</taxon>
        <taxon>Chordata</taxon>
        <taxon>Craniata</taxon>
        <taxon>Vertebrata</taxon>
        <taxon>Euteleostomi</taxon>
        <taxon>Actinopterygii</taxon>
        <taxon>Neopterygii</taxon>
        <taxon>Teleostei</taxon>
        <taxon>Anguilliformes</taxon>
        <taxon>Anguillidae</taxon>
        <taxon>Anguilla</taxon>
    </lineage>
</organism>
<dbReference type="EMBL" id="GBXM01054710">
    <property type="protein sequence ID" value="JAH53867.1"/>
    <property type="molecule type" value="Transcribed_RNA"/>
</dbReference>
<proteinExistence type="predicted"/>
<dbReference type="AlphaFoldDB" id="A0A0E9TK83"/>
<sequence>MVPTRSPCTNEPTTVVILLY</sequence>